<dbReference type="InterPro" id="IPR026444">
    <property type="entry name" value="Secre_tail"/>
</dbReference>
<keyword evidence="5" id="KW-1185">Reference proteome</keyword>
<dbReference type="PROSITE" id="PS51841">
    <property type="entry name" value="LTD"/>
    <property type="match status" value="1"/>
</dbReference>
<sequence>MPFATPRWIPLAVALLAGPASAQVPTTVFTVNSAADDANARDRTPGDGVCLDTFTESNPSAEPRCTLRAAVDEANATPGPVVINLPGQLAGGVSGTYTLSRVAPNVAAETYEDGNAYGDLDLGAGAAAFSSLTIRGTGTPGPQVTVSPNDRVFHLLSNEVRIERVTITGGTAQPGANGVSSPGPGQSVDGADGADGGCVLVAAGVTALLDQVSVNNCATSSGGNGTAPSAGIAQTRGGNAGRGGDGGGIANYGALTLRRSFVAQNETGDAGSPGFGTAPSSGAPADGGNGGSGGSGAGVYNEGTLSVERSTIANNVAGDPSAGAAGTNGGQAGAEGEGGAGGGVASVNGGETTLTNTIVASNTAGSDTRNDGTTTAATKQPGSDLYDGSVADDDAGPGPNPFTTGLLVDRGFNLIGTNSSVEAGFPDVQPGAAVDQNGSRIGSGQASDATRINPVVIGANRGAGYAVTAYELGAASPAIDAADPAIGADAPALDGRGFLRPGIRSGDERADIGAFEFASRPVSGDLVISEVDAVTPPLGEGDAAEFVEIQNVSDVPAQLADYALVFFNGADNLAYAQFNLQGVLAPGEVYVVSDPGVAAANQAVLGGAPNDVVDGSGAVALYLGKASDYPNGAAAGQNASTRADVLIYDNAVTASRRAAPSGSLASAFGVPEDQVASGDTEEASIQRTGNGSYAAAPPTPGSASAGGGVAGEGGPDEAVDLAVTSAPNPTSGRALIAFGAAEAGDAQVAVYDVLGRRVAVLASGPVERGRHEVAFDASGVPSGVYVVRATVGDETQTVRITVAR</sequence>
<dbReference type="Proteomes" id="UP001267426">
    <property type="component" value="Unassembled WGS sequence"/>
</dbReference>
<gene>
    <name evidence="4" type="ORF">RM540_00990</name>
</gene>
<feature type="region of interest" description="Disordered" evidence="1">
    <location>
        <begin position="220"/>
        <end position="244"/>
    </location>
</feature>
<feature type="compositionally biased region" description="Gly residues" evidence="1">
    <location>
        <begin position="326"/>
        <end position="344"/>
    </location>
</feature>
<dbReference type="InterPro" id="IPR001322">
    <property type="entry name" value="Lamin_tail_dom"/>
</dbReference>
<name>A0ABU3BM01_9BACT</name>
<dbReference type="EMBL" id="JAVRHT010000001">
    <property type="protein sequence ID" value="MDT0630311.1"/>
    <property type="molecule type" value="Genomic_DNA"/>
</dbReference>
<feature type="region of interest" description="Disordered" evidence="1">
    <location>
        <begin position="670"/>
        <end position="719"/>
    </location>
</feature>
<dbReference type="InterPro" id="IPR036415">
    <property type="entry name" value="Lamin_tail_dom_sf"/>
</dbReference>
<protein>
    <submittedName>
        <fullName evidence="4">T9SS type A sorting domain-containing protein</fullName>
    </submittedName>
</protein>
<reference evidence="4 5" key="1">
    <citation type="submission" date="2023-09" db="EMBL/GenBank/DDBJ databases">
        <authorList>
            <person name="Rey-Velasco X."/>
        </authorList>
    </citation>
    <scope>NUCLEOTIDE SEQUENCE [LARGE SCALE GENOMIC DNA]</scope>
    <source>
        <strain evidence="4 5">F394</strain>
    </source>
</reference>
<evidence type="ECO:0000259" key="3">
    <source>
        <dbReference type="PROSITE" id="PS51841"/>
    </source>
</evidence>
<organism evidence="4 5">
    <name type="scientific">Rubrivirga litoralis</name>
    <dbReference type="NCBI Taxonomy" id="3075598"/>
    <lineage>
        <taxon>Bacteria</taxon>
        <taxon>Pseudomonadati</taxon>
        <taxon>Rhodothermota</taxon>
        <taxon>Rhodothermia</taxon>
        <taxon>Rhodothermales</taxon>
        <taxon>Rubricoccaceae</taxon>
        <taxon>Rubrivirga</taxon>
    </lineage>
</organism>
<comment type="caution">
    <text evidence="4">The sequence shown here is derived from an EMBL/GenBank/DDBJ whole genome shotgun (WGS) entry which is preliminary data.</text>
</comment>
<evidence type="ECO:0000313" key="4">
    <source>
        <dbReference type="EMBL" id="MDT0630311.1"/>
    </source>
</evidence>
<feature type="region of interest" description="Disordered" evidence="1">
    <location>
        <begin position="265"/>
        <end position="301"/>
    </location>
</feature>
<dbReference type="Gene3D" id="2.60.40.4070">
    <property type="match status" value="1"/>
</dbReference>
<evidence type="ECO:0000256" key="1">
    <source>
        <dbReference type="SAM" id="MobiDB-lite"/>
    </source>
</evidence>
<dbReference type="PANTHER" id="PTHR37397:SF1">
    <property type="entry name" value="LTD DOMAIN-CONTAINING PROTEIN"/>
    <property type="match status" value="1"/>
</dbReference>
<feature type="compositionally biased region" description="Polar residues" evidence="1">
    <location>
        <begin position="360"/>
        <end position="381"/>
    </location>
</feature>
<dbReference type="PANTHER" id="PTHR37397">
    <property type="entry name" value="SI:CH211-183D21.1"/>
    <property type="match status" value="1"/>
</dbReference>
<dbReference type="Pfam" id="PF18962">
    <property type="entry name" value="Por_Secre_tail"/>
    <property type="match status" value="1"/>
</dbReference>
<dbReference type="NCBIfam" id="TIGR04183">
    <property type="entry name" value="Por_Secre_tail"/>
    <property type="match status" value="1"/>
</dbReference>
<evidence type="ECO:0000256" key="2">
    <source>
        <dbReference type="SAM" id="SignalP"/>
    </source>
</evidence>
<feature type="compositionally biased region" description="Gly residues" evidence="1">
    <location>
        <begin position="704"/>
        <end position="713"/>
    </location>
</feature>
<keyword evidence="2" id="KW-0732">Signal</keyword>
<dbReference type="RefSeq" id="WP_311661329.1">
    <property type="nucleotide sequence ID" value="NZ_JAVRHT010000001.1"/>
</dbReference>
<feature type="region of interest" description="Disordered" evidence="1">
    <location>
        <begin position="360"/>
        <end position="400"/>
    </location>
</feature>
<feature type="region of interest" description="Disordered" evidence="1">
    <location>
        <begin position="315"/>
        <end position="348"/>
    </location>
</feature>
<proteinExistence type="predicted"/>
<feature type="chain" id="PRO_5047415354" evidence="2">
    <location>
        <begin position="23"/>
        <end position="804"/>
    </location>
</feature>
<dbReference type="SUPFAM" id="SSF74853">
    <property type="entry name" value="Lamin A/C globular tail domain"/>
    <property type="match status" value="1"/>
</dbReference>
<feature type="domain" description="LTD" evidence="3">
    <location>
        <begin position="513"/>
        <end position="661"/>
    </location>
</feature>
<feature type="region of interest" description="Disordered" evidence="1">
    <location>
        <begin position="169"/>
        <end position="190"/>
    </location>
</feature>
<feature type="signal peptide" evidence="2">
    <location>
        <begin position="1"/>
        <end position="22"/>
    </location>
</feature>
<evidence type="ECO:0000313" key="5">
    <source>
        <dbReference type="Proteomes" id="UP001267426"/>
    </source>
</evidence>
<accession>A0ABU3BM01</accession>
<feature type="compositionally biased region" description="Gly residues" evidence="1">
    <location>
        <begin position="285"/>
        <end position="297"/>
    </location>
</feature>